<evidence type="ECO:0000259" key="2">
    <source>
        <dbReference type="Pfam" id="PF01266"/>
    </source>
</evidence>
<dbReference type="AlphaFoldDB" id="A0A1C7YY89"/>
<proteinExistence type="predicted"/>
<evidence type="ECO:0000256" key="1">
    <source>
        <dbReference type="ARBA" id="ARBA00023002"/>
    </source>
</evidence>
<dbReference type="GO" id="GO:0005737">
    <property type="term" value="C:cytoplasm"/>
    <property type="evidence" value="ECO:0007669"/>
    <property type="project" value="TreeGrafter"/>
</dbReference>
<accession>A0A1C7YY89</accession>
<evidence type="ECO:0000313" key="4">
    <source>
        <dbReference type="Proteomes" id="UP000093104"/>
    </source>
</evidence>
<name>A0A1C7YY89_PSESX</name>
<dbReference type="PATRIC" id="fig|317.243.peg.5562"/>
<sequence>MASESFWLDTAPPFTGAAQGPVEGRADVVVIGAGFTGLSAALTLAKRNASVVVLESGRIVGEASGRNGGHCNTGVAQDYASMVQERGVEIARAFYQAYASAVDTVESVITQEQIDCDFSKTGKIKLAAKARHYDGLARTCELIRRDVDPNVRMISPERIREEVGTDGFFGGLIQDNGAQMHMGKFGVGLGEAAVKHGARVFEQAGVTSIKRLPDGGFRVTCARGVIDARQLLLATGGSQAGPFSWFRRRIAPVGSFIITTEPLDAAVMNQLLPKRRTYVTSRIVGNYFRATADDRLVFGGRARFAMSNPRSDAKSGEILKTSLHALFPGLSNTRIDYCWGGIVDMTADRLPRAGEQDGMFYAMGYSGHGVQMSVHMGQVMVDVLEGKTEANPWRSLDWPAIPGHFGKPWFLPLVGAYYKLQDRLH</sequence>
<dbReference type="InterPro" id="IPR036188">
    <property type="entry name" value="FAD/NAD-bd_sf"/>
</dbReference>
<dbReference type="EMBL" id="LGSI01000067">
    <property type="protein sequence ID" value="OCR22734.1"/>
    <property type="molecule type" value="Genomic_DNA"/>
</dbReference>
<dbReference type="PANTHER" id="PTHR13847:SF281">
    <property type="entry name" value="FAD DEPENDENT OXIDOREDUCTASE DOMAIN-CONTAINING PROTEIN"/>
    <property type="match status" value="1"/>
</dbReference>
<dbReference type="GO" id="GO:0016491">
    <property type="term" value="F:oxidoreductase activity"/>
    <property type="evidence" value="ECO:0007669"/>
    <property type="project" value="UniProtKB-KW"/>
</dbReference>
<dbReference type="Gene3D" id="3.50.50.60">
    <property type="entry name" value="FAD/NAD(P)-binding domain"/>
    <property type="match status" value="1"/>
</dbReference>
<feature type="domain" description="FAD dependent oxidoreductase" evidence="2">
    <location>
        <begin position="27"/>
        <end position="382"/>
    </location>
</feature>
<comment type="caution">
    <text evidence="3">The sequence shown here is derived from an EMBL/GenBank/DDBJ whole genome shotgun (WGS) entry which is preliminary data.</text>
</comment>
<dbReference type="RefSeq" id="WP_065835499.1">
    <property type="nucleotide sequence ID" value="NZ_LGSI01000067.1"/>
</dbReference>
<keyword evidence="1" id="KW-0560">Oxidoreductase</keyword>
<dbReference type="SUPFAM" id="SSF51905">
    <property type="entry name" value="FAD/NAD(P)-binding domain"/>
    <property type="match status" value="1"/>
</dbReference>
<dbReference type="Proteomes" id="UP000093104">
    <property type="component" value="Unassembled WGS sequence"/>
</dbReference>
<organism evidence="3 4">
    <name type="scientific">Pseudomonas syringae</name>
    <dbReference type="NCBI Taxonomy" id="317"/>
    <lineage>
        <taxon>Bacteria</taxon>
        <taxon>Pseudomonadati</taxon>
        <taxon>Pseudomonadota</taxon>
        <taxon>Gammaproteobacteria</taxon>
        <taxon>Pseudomonadales</taxon>
        <taxon>Pseudomonadaceae</taxon>
        <taxon>Pseudomonas</taxon>
    </lineage>
</organism>
<dbReference type="InterPro" id="IPR006076">
    <property type="entry name" value="FAD-dep_OxRdtase"/>
</dbReference>
<dbReference type="Pfam" id="PF01266">
    <property type="entry name" value="DAO"/>
    <property type="match status" value="1"/>
</dbReference>
<protein>
    <submittedName>
        <fullName evidence="3">FAD-dependent oxidoreductase</fullName>
    </submittedName>
</protein>
<evidence type="ECO:0000313" key="3">
    <source>
        <dbReference type="EMBL" id="OCR22734.1"/>
    </source>
</evidence>
<dbReference type="PANTHER" id="PTHR13847">
    <property type="entry name" value="SARCOSINE DEHYDROGENASE-RELATED"/>
    <property type="match status" value="1"/>
</dbReference>
<gene>
    <name evidence="3" type="ORF">AFK24_23490</name>
</gene>
<dbReference type="OrthoDB" id="311718at2"/>
<reference evidence="3 4" key="1">
    <citation type="submission" date="2015-07" db="EMBL/GenBank/DDBJ databases">
        <title>Draft genome sequence of a diazotrophic, plant growth-promoting rhizobacterium of the Pseudomonas syringae complex.</title>
        <authorList>
            <person name="Patten C.L."/>
            <person name="Jeong H."/>
        </authorList>
    </citation>
    <scope>NUCLEOTIDE SEQUENCE [LARGE SCALE GENOMIC DNA]</scope>
    <source>
        <strain evidence="3 4">GR12-2</strain>
    </source>
</reference>
<dbReference type="Gene3D" id="3.30.9.10">
    <property type="entry name" value="D-Amino Acid Oxidase, subunit A, domain 2"/>
    <property type="match status" value="1"/>
</dbReference>